<feature type="domain" description="Ras-GAP" evidence="3">
    <location>
        <begin position="949"/>
        <end position="1187"/>
    </location>
</feature>
<feature type="region of interest" description="Disordered" evidence="2">
    <location>
        <begin position="1964"/>
        <end position="2071"/>
    </location>
</feature>
<dbReference type="SMART" id="SM00323">
    <property type="entry name" value="RasGAP"/>
    <property type="match status" value="1"/>
</dbReference>
<dbReference type="EMBL" id="SJOL01009354">
    <property type="protein sequence ID" value="TGZ58009.1"/>
    <property type="molecule type" value="Genomic_DNA"/>
</dbReference>
<feature type="region of interest" description="Disordered" evidence="2">
    <location>
        <begin position="706"/>
        <end position="745"/>
    </location>
</feature>
<feature type="region of interest" description="Disordered" evidence="2">
    <location>
        <begin position="43"/>
        <end position="90"/>
    </location>
</feature>
<comment type="caution">
    <text evidence="4">The sequence shown here is derived from an EMBL/GenBank/DDBJ whole genome shotgun (WGS) entry which is preliminary data.</text>
</comment>
<dbReference type="Gene3D" id="1.10.506.10">
    <property type="entry name" value="GTPase Activation - p120gap, domain 1"/>
    <property type="match status" value="1"/>
</dbReference>
<feature type="region of interest" description="Disordered" evidence="2">
    <location>
        <begin position="379"/>
        <end position="402"/>
    </location>
</feature>
<feature type="region of interest" description="Disordered" evidence="2">
    <location>
        <begin position="1606"/>
        <end position="1626"/>
    </location>
</feature>
<dbReference type="PANTHER" id="PTHR10194">
    <property type="entry name" value="RAS GTPASE-ACTIVATING PROTEINS"/>
    <property type="match status" value="1"/>
</dbReference>
<feature type="region of interest" description="Disordered" evidence="2">
    <location>
        <begin position="1504"/>
        <end position="1527"/>
    </location>
</feature>
<feature type="region of interest" description="Disordered" evidence="2">
    <location>
        <begin position="1788"/>
        <end position="1810"/>
    </location>
</feature>
<organism evidence="4 5">
    <name type="scientific">Opisthorchis felineus</name>
    <dbReference type="NCBI Taxonomy" id="147828"/>
    <lineage>
        <taxon>Eukaryota</taxon>
        <taxon>Metazoa</taxon>
        <taxon>Spiralia</taxon>
        <taxon>Lophotrochozoa</taxon>
        <taxon>Platyhelminthes</taxon>
        <taxon>Trematoda</taxon>
        <taxon>Digenea</taxon>
        <taxon>Opisthorchiida</taxon>
        <taxon>Opisthorchiata</taxon>
        <taxon>Opisthorchiidae</taxon>
        <taxon>Opisthorchis</taxon>
    </lineage>
</organism>
<dbReference type="InterPro" id="IPR001936">
    <property type="entry name" value="RasGAP_dom"/>
</dbReference>
<feature type="region of interest" description="Disordered" evidence="2">
    <location>
        <begin position="1"/>
        <end position="20"/>
    </location>
</feature>
<feature type="compositionally biased region" description="Polar residues" evidence="2">
    <location>
        <begin position="1984"/>
        <end position="2001"/>
    </location>
</feature>
<feature type="region of interest" description="Disordered" evidence="2">
    <location>
        <begin position="836"/>
        <end position="867"/>
    </location>
</feature>
<feature type="compositionally biased region" description="Polar residues" evidence="2">
    <location>
        <begin position="75"/>
        <end position="85"/>
    </location>
</feature>
<reference evidence="4 5" key="1">
    <citation type="journal article" date="2019" name="BMC Genomics">
        <title>New insights from Opisthorchis felineus genome: update on genomics of the epidemiologically important liver flukes.</title>
        <authorList>
            <person name="Ershov N.I."/>
            <person name="Mordvinov V.A."/>
            <person name="Prokhortchouk E.B."/>
            <person name="Pakharukova M.Y."/>
            <person name="Gunbin K.V."/>
            <person name="Ustyantsev K."/>
            <person name="Genaev M.A."/>
            <person name="Blinov A.G."/>
            <person name="Mazur A."/>
            <person name="Boulygina E."/>
            <person name="Tsygankova S."/>
            <person name="Khrameeva E."/>
            <person name="Chekanov N."/>
            <person name="Fan G."/>
            <person name="Xiao A."/>
            <person name="Zhang H."/>
            <person name="Xu X."/>
            <person name="Yang H."/>
            <person name="Solovyev V."/>
            <person name="Lee S.M."/>
            <person name="Liu X."/>
            <person name="Afonnikov D.A."/>
            <person name="Skryabin K.G."/>
        </authorList>
    </citation>
    <scope>NUCLEOTIDE SEQUENCE [LARGE SCALE GENOMIC DNA]</scope>
    <source>
        <strain evidence="4">AK-0245</strain>
        <tissue evidence="4">Whole organism</tissue>
    </source>
</reference>
<dbReference type="SUPFAM" id="SSF48350">
    <property type="entry name" value="GTPase activation domain, GAP"/>
    <property type="match status" value="1"/>
</dbReference>
<feature type="region of interest" description="Disordered" evidence="2">
    <location>
        <begin position="1447"/>
        <end position="1490"/>
    </location>
</feature>
<keyword evidence="1" id="KW-0343">GTPase activation</keyword>
<dbReference type="InterPro" id="IPR023152">
    <property type="entry name" value="RasGAP_CS"/>
</dbReference>
<sequence length="2157" mass="236923">MSTSSRNSKSDGSVPKESTKLIDRLKGLSRYFSNPMLTQKPKIASAHQTEIDSGKVLQKASVSKRPSVRQHRIGQESSNSVSQAKAATIDAPEATRTNKSQDLVMSHTWDLSSLRTHFTRRTPRWHLQCFTPIERASVISSIATTSQCVTSEVADSTSNFQNAAEGIKSLSPSDQYDPSAFFVYEERPRATSTSDAYSIFGSCHEIDKPEVRQQNTSEQSRNSRKLFSASSWNIVTVLRRIKHQNHPPKARSFTLNQSPSNNDDWTLDRHTQSHAVPQGENLEISTLSQFDFIHSPCLTEQEVETLNKDPGKNVMHAKTGVVDCRSDNNNSSIDSVLSKCGDLSGRAAVPHSATSPYMMRVDPSDNKTTFVQRSASLARQRFGPETKSTDTRKEGSRRQRRSHFVTGSIPLTGSEVQPNFGPLTQTIYREKGTSMKPSGGRKFLSFFQRGFHAKRPKSATKMEQRKSSNEFLGSTDSLVDQSTCVLRDSNPAEALKVLHQQIHLPAELLNSFAIVPSVDSRRSTLTLTQSPMSVTSIQPVDSSMCDLPGRFCFQVVTNRGESSKLDPVSPQIQKGSSLLAVTSEDNSNNSQIIRDASAEGTERQSAVLYVCTTAAERNRWMLYLKRLVRPTRDLERRRENCLHVWIQEAKGLTGQHRYHCEILLDGKAFARTTSKLSGDMLFWGEEFDLSGVSEFTTLSIKLFRDSDHTGSRDSSASRHHRTMSNPHLPGQRPHQSLVLSPPPMRRDVVGRTGMLGPDEFVFEVSPPSPSLYISHGKANRNKGASGTVGRKAVGKHGKNKRSKHATDSRLIATVVIPPEALATTSELESWYPVTRVEGDSTPTTGSRHKRSHATESGKLRGGKEHHLSNGLCPTVQLRIKTRHRCVTVLPLTDYARLQHHLARFQPPLRPRTSVTEQPSSYLSPEVSPQTSTDSALLLASLDPWLGVKAKAELAGSVVALHQALGQATDFLAVLILHEVFKQPDANMVLRGNSIATKAMEIYLRLVGENYLCSVLSEFVRTVLASSSQQSSYSPTEQSAKSAKPSRQATQFFLSDSFLDCEVDPAKLQNSAGQLNRNRSNLLRLVELVWSKIVASEPHFPRKLRMMFASVRQQLDAAFPPSGVSAPDGSLPSATMSEHVISACLFLRYICPAILSPSLFGLISEFPSDQRVLRAFTLVAKAIQSLANFSVFSGAKEGYMSFLNPFVTEQLPSMRRFLEAISSPIPTISRELHPVHTFKRDIYQKAGADSSRVFSSQSHHTGFTNILNGKDDPMEQRPMGTESASSSSSILTRSISGLPTTGIHSLNNPPSITFDRMQSPSPLVGIGYQFPTEFPRQIRDPILLPTFPLKSAVTSTAVGSNGYDSTALSGEHIDLALCLALCHMQLSEAVCKVPTDKPLPQVIVLKPILEEIDYFLKTGTDPDPNWWRSVSTAPRKQENGTVQIRNHLTERNMSHVIRSSPPPPPTPEKNRVSTVRSRSSGCLKQNEPEVHTSVQYRSNGYEMRVSTTSDQSSEELAESMLQDERQHRPVTTELPEREFDKDMRVSVNVKCQQPIVSITPMTTTEPSVVGKIISPRSTPMRPEYGRIEETRTISRLVTKVPSEDSTLWSIDTDSQPKPTAAEAFSPKSEAPQIANFVHISRNRAVPPTCPAYTAANSSSSGYQSLGRHELYSYNPPPCDPTASTIVHLGECDSPLARSHTSGSLTCTVTNPLYAVHPSPGTSVASCYSGSTTSSPVKQADKDLAPLVQATPLRSNSFTGSSNQGRRHTYVNLNNSPTTEALLVAVRNKSNTRGLSEENSTSPGEFRPSTRAEVDRRLIDSVSDVGPPLITYPGREILPRKNSSGGIPNGMKQMQHEDSEGRQDSAFTGDDMRHASTLNAVLEGYNQAYHISGSDSVRSVGVLGSTRPSLFPVETSPIVPANIRDELDASQARLAEAQARLLANEAERIQLLRAWHNELMRQSQLVSQTSICSSDDSRWRRPSLISDPTLSPGTLSASETTQRLPVDGVSSDSGRNSSTTISAAPLGSSKTSQPTSRSQRVVHSAQPRMGASVIGTTTQDPIQPGQSTLPQRKTSTDHSTAMWLQTAQQSNEDDQWIDMNRSPSTPGLSCTASHTTASALAADYDDLPTSDSVDSDHLNGRSKQYVWDGSSSAYIRKPN</sequence>
<feature type="compositionally biased region" description="Polar residues" evidence="2">
    <location>
        <begin position="1751"/>
        <end position="1762"/>
    </location>
</feature>
<evidence type="ECO:0000313" key="4">
    <source>
        <dbReference type="EMBL" id="TGZ58009.1"/>
    </source>
</evidence>
<dbReference type="STRING" id="147828.A0A4S2LBT8"/>
<dbReference type="InterPro" id="IPR008936">
    <property type="entry name" value="Rho_GTPase_activation_prot"/>
</dbReference>
<feature type="compositionally biased region" description="Basic residues" evidence="2">
    <location>
        <begin position="792"/>
        <end position="803"/>
    </location>
</feature>
<dbReference type="Proteomes" id="UP000308267">
    <property type="component" value="Unassembled WGS sequence"/>
</dbReference>
<feature type="compositionally biased region" description="Polar residues" evidence="2">
    <location>
        <begin position="1"/>
        <end position="11"/>
    </location>
</feature>
<feature type="compositionally biased region" description="Polar residues" evidence="2">
    <location>
        <begin position="2052"/>
        <end position="2071"/>
    </location>
</feature>
<feature type="compositionally biased region" description="Polar residues" evidence="2">
    <location>
        <begin position="912"/>
        <end position="927"/>
    </location>
</feature>
<proteinExistence type="predicted"/>
<feature type="compositionally biased region" description="Basic and acidic residues" evidence="2">
    <location>
        <begin position="382"/>
        <end position="397"/>
    </location>
</feature>
<gene>
    <name evidence="4" type="ORF">CRM22_009778</name>
</gene>
<feature type="region of interest" description="Disordered" evidence="2">
    <location>
        <begin position="1751"/>
        <end position="1770"/>
    </location>
</feature>
<feature type="region of interest" description="Disordered" evidence="2">
    <location>
        <begin position="1263"/>
        <end position="1287"/>
    </location>
</feature>
<feature type="compositionally biased region" description="Polar residues" evidence="2">
    <location>
        <begin position="2008"/>
        <end position="2039"/>
    </location>
</feature>
<dbReference type="PROSITE" id="PS50018">
    <property type="entry name" value="RAS_GTPASE_ACTIV_2"/>
    <property type="match status" value="1"/>
</dbReference>
<protein>
    <recommendedName>
        <fullName evidence="3">Ras-GAP domain-containing protein</fullName>
    </recommendedName>
</protein>
<dbReference type="InterPro" id="IPR039360">
    <property type="entry name" value="Ras_GTPase"/>
</dbReference>
<dbReference type="GO" id="GO:0005096">
    <property type="term" value="F:GTPase activator activity"/>
    <property type="evidence" value="ECO:0007669"/>
    <property type="project" value="UniProtKB-KW"/>
</dbReference>
<accession>A0A4S2LBT8</accession>
<feature type="compositionally biased region" description="Polar residues" evidence="2">
    <location>
        <begin position="1788"/>
        <end position="1801"/>
    </location>
</feature>
<name>A0A4S2LBT8_OPIFE</name>
<keyword evidence="5" id="KW-1185">Reference proteome</keyword>
<feature type="region of interest" description="Disordered" evidence="2">
    <location>
        <begin position="777"/>
        <end position="806"/>
    </location>
</feature>
<evidence type="ECO:0000259" key="3">
    <source>
        <dbReference type="PROSITE" id="PS50018"/>
    </source>
</evidence>
<dbReference type="OrthoDB" id="1562946at2759"/>
<evidence type="ECO:0000256" key="2">
    <source>
        <dbReference type="SAM" id="MobiDB-lite"/>
    </source>
</evidence>
<evidence type="ECO:0000313" key="5">
    <source>
        <dbReference type="Proteomes" id="UP000308267"/>
    </source>
</evidence>
<dbReference type="Pfam" id="PF00616">
    <property type="entry name" value="RasGAP"/>
    <property type="match status" value="1"/>
</dbReference>
<dbReference type="PROSITE" id="PS00509">
    <property type="entry name" value="RAS_GTPASE_ACTIV_1"/>
    <property type="match status" value="1"/>
</dbReference>
<feature type="region of interest" description="Disordered" evidence="2">
    <location>
        <begin position="908"/>
        <end position="927"/>
    </location>
</feature>
<evidence type="ECO:0000256" key="1">
    <source>
        <dbReference type="ARBA" id="ARBA00022468"/>
    </source>
</evidence>
<feature type="compositionally biased region" description="Polar residues" evidence="2">
    <location>
        <begin position="1606"/>
        <end position="1616"/>
    </location>
</feature>
<dbReference type="PANTHER" id="PTHR10194:SF60">
    <property type="entry name" value="RAS GTPASE-ACTIVATING PROTEIN RASKOL"/>
    <property type="match status" value="1"/>
</dbReference>
<feature type="compositionally biased region" description="Polar residues" evidence="2">
    <location>
        <begin position="1471"/>
        <end position="1482"/>
    </location>
</feature>
<feature type="compositionally biased region" description="Basic and acidic residues" evidence="2">
    <location>
        <begin position="852"/>
        <end position="867"/>
    </location>
</feature>